<sequence length="277" mass="32942">MSMQNYQYEIMELKKKIQEKEQLIQRLQKSPSPSSLYINYNKDKFDQMKFEEQRRLQVELLNSQLVGKNETRMRETEKKEQEMRARLEDLKRQKKEEYEREMLMKTRAMAYKEDLDTQQHLKYYIRQEESQDFKAAVPRPSEFPIQKVSPNPIYKETHANFTKKHPKTIFYNPITGDLRDSMNFANGNFSIDPAHKQSNSLILTQNKNMNRIAVEFSDMRAFQQPKYTKSHPKIVLTNTITGSPLAYGEFSQDIRNQSQKSLRNYGKSILKPTIYTN</sequence>
<accession>A0A1R2B2Z1</accession>
<name>A0A1R2B2Z1_9CILI</name>
<feature type="coiled-coil region" evidence="1">
    <location>
        <begin position="73"/>
        <end position="100"/>
    </location>
</feature>
<gene>
    <name evidence="2" type="ORF">SteCoe_30757</name>
</gene>
<dbReference type="Proteomes" id="UP000187209">
    <property type="component" value="Unassembled WGS sequence"/>
</dbReference>
<keyword evidence="1" id="KW-0175">Coiled coil</keyword>
<proteinExistence type="predicted"/>
<feature type="coiled-coil region" evidence="1">
    <location>
        <begin position="3"/>
        <end position="30"/>
    </location>
</feature>
<keyword evidence="3" id="KW-1185">Reference proteome</keyword>
<evidence type="ECO:0000313" key="3">
    <source>
        <dbReference type="Proteomes" id="UP000187209"/>
    </source>
</evidence>
<organism evidence="2 3">
    <name type="scientific">Stentor coeruleus</name>
    <dbReference type="NCBI Taxonomy" id="5963"/>
    <lineage>
        <taxon>Eukaryota</taxon>
        <taxon>Sar</taxon>
        <taxon>Alveolata</taxon>
        <taxon>Ciliophora</taxon>
        <taxon>Postciliodesmatophora</taxon>
        <taxon>Heterotrichea</taxon>
        <taxon>Heterotrichida</taxon>
        <taxon>Stentoridae</taxon>
        <taxon>Stentor</taxon>
    </lineage>
</organism>
<evidence type="ECO:0000256" key="1">
    <source>
        <dbReference type="SAM" id="Coils"/>
    </source>
</evidence>
<comment type="caution">
    <text evidence="2">The sequence shown here is derived from an EMBL/GenBank/DDBJ whole genome shotgun (WGS) entry which is preliminary data.</text>
</comment>
<dbReference type="OrthoDB" id="323841at2759"/>
<evidence type="ECO:0000313" key="2">
    <source>
        <dbReference type="EMBL" id="OMJ71107.1"/>
    </source>
</evidence>
<dbReference type="EMBL" id="MPUH01001022">
    <property type="protein sequence ID" value="OMJ71107.1"/>
    <property type="molecule type" value="Genomic_DNA"/>
</dbReference>
<reference evidence="2 3" key="1">
    <citation type="submission" date="2016-11" db="EMBL/GenBank/DDBJ databases">
        <title>The macronuclear genome of Stentor coeruleus: a giant cell with tiny introns.</title>
        <authorList>
            <person name="Slabodnick M."/>
            <person name="Ruby J.G."/>
            <person name="Reiff S.B."/>
            <person name="Swart E.C."/>
            <person name="Gosai S."/>
            <person name="Prabakaran S."/>
            <person name="Witkowska E."/>
            <person name="Larue G.E."/>
            <person name="Fisher S."/>
            <person name="Freeman R.M."/>
            <person name="Gunawardena J."/>
            <person name="Chu W."/>
            <person name="Stover N.A."/>
            <person name="Gregory B.D."/>
            <person name="Nowacki M."/>
            <person name="Derisi J."/>
            <person name="Roy S.W."/>
            <person name="Marshall W.F."/>
            <person name="Sood P."/>
        </authorList>
    </citation>
    <scope>NUCLEOTIDE SEQUENCE [LARGE SCALE GENOMIC DNA]</scope>
    <source>
        <strain evidence="2">WM001</strain>
    </source>
</reference>
<dbReference type="AlphaFoldDB" id="A0A1R2B2Z1"/>
<protein>
    <submittedName>
        <fullName evidence="2">Uncharacterized protein</fullName>
    </submittedName>
</protein>